<protein>
    <submittedName>
        <fullName evidence="2">Uncharacterized protein</fullName>
    </submittedName>
</protein>
<comment type="caution">
    <text evidence="2">The sequence shown here is derived from an EMBL/GenBank/DDBJ whole genome shotgun (WGS) entry which is preliminary data.</text>
</comment>
<evidence type="ECO:0000313" key="2">
    <source>
        <dbReference type="EMBL" id="KAK8979990.1"/>
    </source>
</evidence>
<keyword evidence="3" id="KW-1185">Reference proteome</keyword>
<feature type="region of interest" description="Disordered" evidence="1">
    <location>
        <begin position="68"/>
        <end position="88"/>
    </location>
</feature>
<accession>A0ABR2NUV6</accession>
<evidence type="ECO:0000256" key="1">
    <source>
        <dbReference type="SAM" id="MobiDB-lite"/>
    </source>
</evidence>
<reference evidence="2 3" key="1">
    <citation type="journal article" date="2024" name="G3 (Bethesda)">
        <title>Genome assembly of Hibiscus sabdariffa L. provides insights into metabolisms of medicinal natural products.</title>
        <authorList>
            <person name="Kim T."/>
        </authorList>
    </citation>
    <scope>NUCLEOTIDE SEQUENCE [LARGE SCALE GENOMIC DNA]</scope>
    <source>
        <strain evidence="2">TK-2024</strain>
        <tissue evidence="2">Old leaves</tissue>
    </source>
</reference>
<gene>
    <name evidence="2" type="ORF">V6N11_061212</name>
</gene>
<dbReference type="Proteomes" id="UP001396334">
    <property type="component" value="Unassembled WGS sequence"/>
</dbReference>
<dbReference type="EMBL" id="JBBPBN010000097">
    <property type="protein sequence ID" value="KAK8979990.1"/>
    <property type="molecule type" value="Genomic_DNA"/>
</dbReference>
<sequence length="268" mass="30727">MEGGSVSRLVLGFRMVDREVVDWGREVEEQNICYCNTQANSASGNMEDRSSHVSSSFFSSKMPQFGVDNETDEISSSERQRKRKRYERSKGYMEKIKKTCEKIAEIEGALLEERDEAQQKRDVKIAFKLNHLKEAQKKRDGKIAFKLKCLKKALERLRAGTTRSEEKRGLMLSVHRQQLNPQSFTLQIATEKQLILRLEESVFAATNASSRFSKSDVSENVTRLFLPLHDSGNEIPKHTQTHVCLSLPLEKEGWLDSVKTPWIVIFSL</sequence>
<proteinExistence type="predicted"/>
<evidence type="ECO:0000313" key="3">
    <source>
        <dbReference type="Proteomes" id="UP001396334"/>
    </source>
</evidence>
<organism evidence="2 3">
    <name type="scientific">Hibiscus sabdariffa</name>
    <name type="common">roselle</name>
    <dbReference type="NCBI Taxonomy" id="183260"/>
    <lineage>
        <taxon>Eukaryota</taxon>
        <taxon>Viridiplantae</taxon>
        <taxon>Streptophyta</taxon>
        <taxon>Embryophyta</taxon>
        <taxon>Tracheophyta</taxon>
        <taxon>Spermatophyta</taxon>
        <taxon>Magnoliopsida</taxon>
        <taxon>eudicotyledons</taxon>
        <taxon>Gunneridae</taxon>
        <taxon>Pentapetalae</taxon>
        <taxon>rosids</taxon>
        <taxon>malvids</taxon>
        <taxon>Malvales</taxon>
        <taxon>Malvaceae</taxon>
        <taxon>Malvoideae</taxon>
        <taxon>Hibiscus</taxon>
    </lineage>
</organism>
<name>A0ABR2NUV6_9ROSI</name>